<keyword evidence="3" id="KW-1185">Reference proteome</keyword>
<dbReference type="Proteomes" id="UP001500827">
    <property type="component" value="Unassembled WGS sequence"/>
</dbReference>
<name>A0ABP7L162_9SPHN</name>
<protein>
    <recommendedName>
        <fullName evidence="1">DUF6894 domain-containing protein</fullName>
    </recommendedName>
</protein>
<sequence length="82" mass="8986">MARYFFNFVDNNGAAADLVGRDLPDDEVAKSEARKLAADLGTDHAIRGSIPAEAWIEVIDQAQRPVARLPVARAIKEPNRIT</sequence>
<dbReference type="InterPro" id="IPR054189">
    <property type="entry name" value="DUF6894"/>
</dbReference>
<evidence type="ECO:0000313" key="2">
    <source>
        <dbReference type="EMBL" id="GAA3890073.1"/>
    </source>
</evidence>
<accession>A0ABP7L162</accession>
<comment type="caution">
    <text evidence="2">The sequence shown here is derived from an EMBL/GenBank/DDBJ whole genome shotgun (WGS) entry which is preliminary data.</text>
</comment>
<feature type="domain" description="DUF6894" evidence="1">
    <location>
        <begin position="3"/>
        <end position="71"/>
    </location>
</feature>
<reference evidence="3" key="1">
    <citation type="journal article" date="2019" name="Int. J. Syst. Evol. Microbiol.">
        <title>The Global Catalogue of Microorganisms (GCM) 10K type strain sequencing project: providing services to taxonomists for standard genome sequencing and annotation.</title>
        <authorList>
            <consortium name="The Broad Institute Genomics Platform"/>
            <consortium name="The Broad Institute Genome Sequencing Center for Infectious Disease"/>
            <person name="Wu L."/>
            <person name="Ma J."/>
        </authorList>
    </citation>
    <scope>NUCLEOTIDE SEQUENCE [LARGE SCALE GENOMIC DNA]</scope>
    <source>
        <strain evidence="3">JCM 17543</strain>
    </source>
</reference>
<gene>
    <name evidence="2" type="ORF">GCM10022276_06380</name>
</gene>
<proteinExistence type="predicted"/>
<dbReference type="Pfam" id="PF21834">
    <property type="entry name" value="DUF6894"/>
    <property type="match status" value="1"/>
</dbReference>
<dbReference type="EMBL" id="BAABBM010000001">
    <property type="protein sequence ID" value="GAA3890073.1"/>
    <property type="molecule type" value="Genomic_DNA"/>
</dbReference>
<evidence type="ECO:0000313" key="3">
    <source>
        <dbReference type="Proteomes" id="UP001500827"/>
    </source>
</evidence>
<organism evidence="2 3">
    <name type="scientific">Sphingomonas limnosediminicola</name>
    <dbReference type="NCBI Taxonomy" id="940133"/>
    <lineage>
        <taxon>Bacteria</taxon>
        <taxon>Pseudomonadati</taxon>
        <taxon>Pseudomonadota</taxon>
        <taxon>Alphaproteobacteria</taxon>
        <taxon>Sphingomonadales</taxon>
        <taxon>Sphingomonadaceae</taxon>
        <taxon>Sphingomonas</taxon>
    </lineage>
</organism>
<evidence type="ECO:0000259" key="1">
    <source>
        <dbReference type="Pfam" id="PF21834"/>
    </source>
</evidence>
<dbReference type="RefSeq" id="WP_344698247.1">
    <property type="nucleotide sequence ID" value="NZ_BAABBM010000001.1"/>
</dbReference>